<keyword evidence="4 9" id="KW-0597">Phosphoprotein</keyword>
<dbReference type="PROSITE" id="PS00297">
    <property type="entry name" value="HSP70_1"/>
    <property type="match status" value="1"/>
</dbReference>
<dbReference type="SUPFAM" id="SSF100920">
    <property type="entry name" value="Heat shock protein 70kD (HSP70), peptide-binding domain"/>
    <property type="match status" value="1"/>
</dbReference>
<evidence type="ECO:0000256" key="8">
    <source>
        <dbReference type="ARBA" id="ARBA00023186"/>
    </source>
</evidence>
<feature type="region of interest" description="Disordered" evidence="12">
    <location>
        <begin position="576"/>
        <end position="616"/>
    </location>
</feature>
<dbReference type="PATRIC" id="fig|500635.8.peg.1431"/>
<comment type="function">
    <text evidence="1 9">Acts as a chaperone.</text>
</comment>
<evidence type="ECO:0000256" key="6">
    <source>
        <dbReference type="ARBA" id="ARBA00022840"/>
    </source>
</evidence>
<evidence type="ECO:0000256" key="3">
    <source>
        <dbReference type="ARBA" id="ARBA00014415"/>
    </source>
</evidence>
<keyword evidence="6 9" id="KW-0067">ATP-binding</keyword>
<dbReference type="InterPro" id="IPR012725">
    <property type="entry name" value="Chaperone_DnaK"/>
</dbReference>
<dbReference type="InterPro" id="IPR013126">
    <property type="entry name" value="Hsp_70_fam"/>
</dbReference>
<keyword evidence="11" id="KW-0175">Coiled coil</keyword>
<evidence type="ECO:0000313" key="14">
    <source>
        <dbReference type="Proteomes" id="UP000003671"/>
    </source>
</evidence>
<dbReference type="InterPro" id="IPR018181">
    <property type="entry name" value="Heat_shock_70_CS"/>
</dbReference>
<feature type="compositionally biased region" description="Low complexity" evidence="12">
    <location>
        <begin position="576"/>
        <end position="595"/>
    </location>
</feature>
<comment type="induction">
    <text evidence="9">By stress conditions e.g. heat shock.</text>
</comment>
<dbReference type="GO" id="GO:0140662">
    <property type="term" value="F:ATP-dependent protein folding chaperone"/>
    <property type="evidence" value="ECO:0007669"/>
    <property type="project" value="InterPro"/>
</dbReference>
<name>C9KNN2_9FIRM</name>
<dbReference type="EMBL" id="ABWK02000017">
    <property type="protein sequence ID" value="EEX68656.1"/>
    <property type="molecule type" value="Genomic_DNA"/>
</dbReference>
<dbReference type="Gene3D" id="3.90.640.10">
    <property type="entry name" value="Actin, Chain A, domain 4"/>
    <property type="match status" value="1"/>
</dbReference>
<dbReference type="AlphaFoldDB" id="C9KNN2"/>
<feature type="modified residue" description="Phosphothreonine; by autocatalysis" evidence="9">
    <location>
        <position position="175"/>
    </location>
</feature>
<dbReference type="Gene3D" id="2.60.34.10">
    <property type="entry name" value="Substrate Binding Domain Of DNAk, Chain A, domain 1"/>
    <property type="match status" value="1"/>
</dbReference>
<dbReference type="RefSeq" id="WP_005841535.1">
    <property type="nucleotide sequence ID" value="NZ_GG697142.2"/>
</dbReference>
<dbReference type="Gene3D" id="1.20.1270.10">
    <property type="match status" value="1"/>
</dbReference>
<dbReference type="Proteomes" id="UP000003671">
    <property type="component" value="Unassembled WGS sequence"/>
</dbReference>
<keyword evidence="7 9" id="KW-0346">Stress response</keyword>
<keyword evidence="5 9" id="KW-0547">Nucleotide-binding</keyword>
<dbReference type="HAMAP" id="MF_00332">
    <property type="entry name" value="DnaK"/>
    <property type="match status" value="1"/>
</dbReference>
<dbReference type="InterPro" id="IPR043129">
    <property type="entry name" value="ATPase_NBD"/>
</dbReference>
<comment type="similarity">
    <text evidence="2 9 10">Belongs to the heat shock protein 70 family.</text>
</comment>
<feature type="coiled-coil region" evidence="11">
    <location>
        <begin position="224"/>
        <end position="251"/>
    </location>
</feature>
<evidence type="ECO:0000256" key="11">
    <source>
        <dbReference type="SAM" id="Coils"/>
    </source>
</evidence>
<dbReference type="Gene3D" id="3.30.420.40">
    <property type="match status" value="3"/>
</dbReference>
<accession>C9KNN2</accession>
<evidence type="ECO:0000256" key="10">
    <source>
        <dbReference type="RuleBase" id="RU003322"/>
    </source>
</evidence>
<dbReference type="InterPro" id="IPR029047">
    <property type="entry name" value="HSP70_peptide-bd_sf"/>
</dbReference>
<dbReference type="eggNOG" id="COG0443">
    <property type="taxonomic scope" value="Bacteria"/>
</dbReference>
<dbReference type="NCBIfam" id="TIGR02350">
    <property type="entry name" value="prok_dnaK"/>
    <property type="match status" value="1"/>
</dbReference>
<evidence type="ECO:0000313" key="13">
    <source>
        <dbReference type="EMBL" id="EEX68656.1"/>
    </source>
</evidence>
<organism evidence="13 14">
    <name type="scientific">Mitsuokella multacida DSM 20544</name>
    <dbReference type="NCBI Taxonomy" id="500635"/>
    <lineage>
        <taxon>Bacteria</taxon>
        <taxon>Bacillati</taxon>
        <taxon>Bacillota</taxon>
        <taxon>Negativicutes</taxon>
        <taxon>Selenomonadales</taxon>
        <taxon>Selenomonadaceae</taxon>
        <taxon>Mitsuokella</taxon>
    </lineage>
</organism>
<protein>
    <recommendedName>
        <fullName evidence="3 9">Chaperone protein DnaK</fullName>
    </recommendedName>
    <alternativeName>
        <fullName evidence="9">HSP70</fullName>
    </alternativeName>
    <alternativeName>
        <fullName evidence="9">Heat shock 70 kDa protein</fullName>
    </alternativeName>
    <alternativeName>
        <fullName evidence="9">Heat shock protein 70</fullName>
    </alternativeName>
</protein>
<proteinExistence type="evidence at transcript level"/>
<dbReference type="CDD" id="cd10234">
    <property type="entry name" value="ASKHA_NBD_HSP70_DnaK-like"/>
    <property type="match status" value="1"/>
</dbReference>
<dbReference type="InterPro" id="IPR029048">
    <property type="entry name" value="HSP70_C_sf"/>
</dbReference>
<dbReference type="Gene3D" id="3.30.30.30">
    <property type="match status" value="1"/>
</dbReference>
<dbReference type="GO" id="GO:0005524">
    <property type="term" value="F:ATP binding"/>
    <property type="evidence" value="ECO:0007669"/>
    <property type="project" value="UniProtKB-UniRule"/>
</dbReference>
<dbReference type="NCBIfam" id="NF001413">
    <property type="entry name" value="PRK00290.1"/>
    <property type="match status" value="1"/>
</dbReference>
<dbReference type="Pfam" id="PF00012">
    <property type="entry name" value="HSP70"/>
    <property type="match status" value="1"/>
</dbReference>
<dbReference type="FunFam" id="2.60.34.10:FF:000014">
    <property type="entry name" value="Chaperone protein DnaK HSP70"/>
    <property type="match status" value="1"/>
</dbReference>
<evidence type="ECO:0000256" key="7">
    <source>
        <dbReference type="ARBA" id="ARBA00023016"/>
    </source>
</evidence>
<evidence type="ECO:0000256" key="9">
    <source>
        <dbReference type="HAMAP-Rule" id="MF_00332"/>
    </source>
</evidence>
<comment type="caution">
    <text evidence="13">The sequence shown here is derived from an EMBL/GenBank/DDBJ whole genome shotgun (WGS) entry which is preliminary data.</text>
</comment>
<dbReference type="STRING" id="500635.MITSMUL_04722"/>
<evidence type="ECO:0000256" key="2">
    <source>
        <dbReference type="ARBA" id="ARBA00007381"/>
    </source>
</evidence>
<dbReference type="GO" id="GO:0051082">
    <property type="term" value="F:unfolded protein binding"/>
    <property type="evidence" value="ECO:0007669"/>
    <property type="project" value="InterPro"/>
</dbReference>
<evidence type="ECO:0000256" key="5">
    <source>
        <dbReference type="ARBA" id="ARBA00022741"/>
    </source>
</evidence>
<evidence type="ECO:0000256" key="12">
    <source>
        <dbReference type="SAM" id="MobiDB-lite"/>
    </source>
</evidence>
<dbReference type="FunFam" id="3.30.420.40:FF:000071">
    <property type="entry name" value="Molecular chaperone DnaK"/>
    <property type="match status" value="1"/>
</dbReference>
<dbReference type="SUPFAM" id="SSF100934">
    <property type="entry name" value="Heat shock protein 70kD (HSP70), C-terminal subdomain"/>
    <property type="match status" value="1"/>
</dbReference>
<sequence length="616" mass="66070">MSKVIGIDLGTTNSVVSVMEGGEPTVITNPEGSRITPSVVGFTKDGQRLVGQLAKRQAVSNPDRTISSIKRHMGDPNYKVTIDGKDYTPQEISAMILQKLKGDAEAYLGETVTQAVITVPAYFNDSQRQATKDAGKIAGLDVLRIVNEPTAAALAYGLDKDKDETILVFDLGGGTFDVSILELSEGTFEVQATNGDTHLGGDDFDQKIIDWMVGEFKQENGIDLSQDKMAAQRLKEAAEKAKIELSSMTQTNINLPFITADASGPKHLDLTLTRAKFNELTSDLVERTMGPTRKAMADADLTADDIDKIILVGGSSRIPAVQDAIRNILHKEPSKGVNPDECVSVGAAIQGGVLVGEVKDVLLLDVTPLSLGIETLGGVCTKIIERNTTIPTHKSQIFSTAADNQPSVDIHVLQGEREMAAGNKTLGRFELTDIPPAPRGVPKIEVSFDIDANGIVHVSAKDLGTGKEQKITIQSDSGMSKEDIDRMVNEAKAHEAEDKKQKEAIDAKNNADNLVYQAEKTIKELGDKADAGKVSEVKAACEKVKEAIKSNDTEAIKKATEALQKPLYELSAAAYQQAQASGAQAGGENAQGAQQQKKDDDDVVDADYTEVKDDKK</sequence>
<keyword evidence="14" id="KW-1185">Reference proteome</keyword>
<dbReference type="FunFam" id="3.90.640.10:FF:000003">
    <property type="entry name" value="Molecular chaperone DnaK"/>
    <property type="match status" value="1"/>
</dbReference>
<keyword evidence="8 9" id="KW-0143">Chaperone</keyword>
<dbReference type="FunFam" id="1.20.1270.10:FF:000001">
    <property type="entry name" value="Molecular chaperone DnaK"/>
    <property type="match status" value="1"/>
</dbReference>
<gene>
    <name evidence="9 13" type="primary">dnaK</name>
    <name evidence="13" type="ORF">MITSMUL_04722</name>
</gene>
<dbReference type="PANTHER" id="PTHR19375">
    <property type="entry name" value="HEAT SHOCK PROTEIN 70KDA"/>
    <property type="match status" value="1"/>
</dbReference>
<dbReference type="PROSITE" id="PS00329">
    <property type="entry name" value="HSP70_2"/>
    <property type="match status" value="1"/>
</dbReference>
<dbReference type="SUPFAM" id="SSF53067">
    <property type="entry name" value="Actin-like ATPase domain"/>
    <property type="match status" value="2"/>
</dbReference>
<evidence type="ECO:0000256" key="1">
    <source>
        <dbReference type="ARBA" id="ARBA00002290"/>
    </source>
</evidence>
<evidence type="ECO:0000256" key="4">
    <source>
        <dbReference type="ARBA" id="ARBA00022553"/>
    </source>
</evidence>
<dbReference type="HOGENOM" id="CLU_005965_2_1_9"/>
<dbReference type="PROSITE" id="PS01036">
    <property type="entry name" value="HSP70_3"/>
    <property type="match status" value="1"/>
</dbReference>
<reference evidence="13" key="1">
    <citation type="submission" date="2009-09" db="EMBL/GenBank/DDBJ databases">
        <authorList>
            <person name="Weinstock G."/>
            <person name="Sodergren E."/>
            <person name="Clifton S."/>
            <person name="Fulton L."/>
            <person name="Fulton B."/>
            <person name="Courtney L."/>
            <person name="Fronick C."/>
            <person name="Harrison M."/>
            <person name="Strong C."/>
            <person name="Farmer C."/>
            <person name="Delahaunty K."/>
            <person name="Markovic C."/>
            <person name="Hall O."/>
            <person name="Minx P."/>
            <person name="Tomlinson C."/>
            <person name="Mitreva M."/>
            <person name="Nelson J."/>
            <person name="Hou S."/>
            <person name="Wollam A."/>
            <person name="Pepin K.H."/>
            <person name="Johnson M."/>
            <person name="Bhonagiri V."/>
            <person name="Nash W.E."/>
            <person name="Warren W."/>
            <person name="Chinwalla A."/>
            <person name="Mardis E.R."/>
            <person name="Wilson R.K."/>
        </authorList>
    </citation>
    <scope>NUCLEOTIDE SEQUENCE [LARGE SCALE GENOMIC DNA]</scope>
    <source>
        <strain evidence="13">DSM 20544</strain>
    </source>
</reference>
<dbReference type="PRINTS" id="PR00301">
    <property type="entry name" value="HEATSHOCK70"/>
</dbReference>
<dbReference type="GeneID" id="93481718"/>